<feature type="transmembrane region" description="Helical" evidence="5">
    <location>
        <begin position="299"/>
        <end position="317"/>
    </location>
</feature>
<keyword evidence="2 5" id="KW-0812">Transmembrane</keyword>
<dbReference type="GO" id="GO:0016020">
    <property type="term" value="C:membrane"/>
    <property type="evidence" value="ECO:0007669"/>
    <property type="project" value="UniProtKB-SubCell"/>
</dbReference>
<evidence type="ECO:0000256" key="5">
    <source>
        <dbReference type="SAM" id="Phobius"/>
    </source>
</evidence>
<dbReference type="PANTHER" id="PTHR11132">
    <property type="entry name" value="SOLUTE CARRIER FAMILY 35"/>
    <property type="match status" value="1"/>
</dbReference>
<dbReference type="AlphaFoldDB" id="A0A7S4E9A1"/>
<keyword evidence="3 5" id="KW-1133">Transmembrane helix</keyword>
<evidence type="ECO:0000256" key="2">
    <source>
        <dbReference type="ARBA" id="ARBA00022692"/>
    </source>
</evidence>
<dbReference type="InterPro" id="IPR050186">
    <property type="entry name" value="TPT_transporter"/>
</dbReference>
<feature type="transmembrane region" description="Helical" evidence="5">
    <location>
        <begin position="221"/>
        <end position="237"/>
    </location>
</feature>
<organism evidence="7">
    <name type="scientific">Pelagomonas calceolata</name>
    <dbReference type="NCBI Taxonomy" id="35677"/>
    <lineage>
        <taxon>Eukaryota</taxon>
        <taxon>Sar</taxon>
        <taxon>Stramenopiles</taxon>
        <taxon>Ochrophyta</taxon>
        <taxon>Pelagophyceae</taxon>
        <taxon>Pelagomonadales</taxon>
        <taxon>Pelagomonadaceae</taxon>
        <taxon>Pelagomonas</taxon>
    </lineage>
</organism>
<feature type="transmembrane region" description="Helical" evidence="5">
    <location>
        <begin position="74"/>
        <end position="92"/>
    </location>
</feature>
<evidence type="ECO:0000256" key="3">
    <source>
        <dbReference type="ARBA" id="ARBA00022989"/>
    </source>
</evidence>
<accession>A0A7S4E9A1</accession>
<evidence type="ECO:0000256" key="1">
    <source>
        <dbReference type="ARBA" id="ARBA00004141"/>
    </source>
</evidence>
<feature type="transmembrane region" description="Helical" evidence="5">
    <location>
        <begin position="143"/>
        <end position="166"/>
    </location>
</feature>
<feature type="domain" description="Sugar phosphate transporter" evidence="6">
    <location>
        <begin position="76"/>
        <end position="369"/>
    </location>
</feature>
<proteinExistence type="predicted"/>
<evidence type="ECO:0000313" key="7">
    <source>
        <dbReference type="EMBL" id="CAE0698274.1"/>
    </source>
</evidence>
<feature type="transmembrane region" description="Helical" evidence="5">
    <location>
        <begin position="258"/>
        <end position="279"/>
    </location>
</feature>
<feature type="transmembrane region" description="Helical" evidence="5">
    <location>
        <begin position="104"/>
        <end position="128"/>
    </location>
</feature>
<evidence type="ECO:0000259" key="6">
    <source>
        <dbReference type="Pfam" id="PF03151"/>
    </source>
</evidence>
<dbReference type="InterPro" id="IPR037185">
    <property type="entry name" value="EmrE-like"/>
</dbReference>
<gene>
    <name evidence="7" type="ORF">PCAL00307_LOCUS13710</name>
</gene>
<dbReference type="EMBL" id="HBIW01015905">
    <property type="protein sequence ID" value="CAE0698274.1"/>
    <property type="molecule type" value="Transcribed_RNA"/>
</dbReference>
<reference evidence="7" key="1">
    <citation type="submission" date="2021-01" db="EMBL/GenBank/DDBJ databases">
        <authorList>
            <person name="Corre E."/>
            <person name="Pelletier E."/>
            <person name="Niang G."/>
            <person name="Scheremetjew M."/>
            <person name="Finn R."/>
            <person name="Kale V."/>
            <person name="Holt S."/>
            <person name="Cochrane G."/>
            <person name="Meng A."/>
            <person name="Brown T."/>
            <person name="Cohen L."/>
        </authorList>
    </citation>
    <scope>NUCLEOTIDE SEQUENCE</scope>
    <source>
        <strain evidence="7">CCMP1756</strain>
    </source>
</reference>
<name>A0A7S4E9A1_9STRA</name>
<evidence type="ECO:0000256" key="4">
    <source>
        <dbReference type="ARBA" id="ARBA00023136"/>
    </source>
</evidence>
<dbReference type="SUPFAM" id="SSF103481">
    <property type="entry name" value="Multidrug resistance efflux transporter EmrE"/>
    <property type="match status" value="2"/>
</dbReference>
<sequence>MKLILAVATSAYAFTGPAARLPSASVGRTLQVKAQPTMLLGGLRARANNLVATKAEAAEVSTTEKKGFLGGLDVPLLAYFFFWYLGNYYYNISNKTALKAAGGALGYPMTISTLQLGVGSLYALFLWAAPDARSFPKVNTKDIIALLPVAFCAAGAHAGSVFALSAGAVSFGQIVKAAEPAFAAVVGTKLYGKKISKAKWLSLIPVIGGVCLASLKELDFAVSALIAACTANVFAAFKANENAKVMAAPGLKDRLGSVGNQFALTTILAFLMSIPVVVLKGEPWSGFVQLWKTNPVVRFNVLASGLWFYGYNELATMTIKKTSAVTQSVANTAKRVIVIVGVAIVMGESLNPLKLAGCAIGIGGVFLYSVIDQLLAKK</sequence>
<protein>
    <recommendedName>
        <fullName evidence="6">Sugar phosphate transporter domain-containing protein</fullName>
    </recommendedName>
</protein>
<comment type="subcellular location">
    <subcellularLocation>
        <location evidence="1">Membrane</location>
        <topology evidence="1">Multi-pass membrane protein</topology>
    </subcellularLocation>
</comment>
<keyword evidence="4 5" id="KW-0472">Membrane</keyword>
<dbReference type="InterPro" id="IPR004853">
    <property type="entry name" value="Sugar_P_trans_dom"/>
</dbReference>
<dbReference type="Pfam" id="PF03151">
    <property type="entry name" value="TPT"/>
    <property type="match status" value="1"/>
</dbReference>